<evidence type="ECO:0000313" key="4">
    <source>
        <dbReference type="Proteomes" id="UP000324748"/>
    </source>
</evidence>
<name>A0A5B0LZU0_PUCGR</name>
<dbReference type="Proteomes" id="UP000324748">
    <property type="component" value="Unassembled WGS sequence"/>
</dbReference>
<sequence>MWFSLFILILATSQPITILTKTSKNSDFALSGHSFSTDMLHMSHSAMHGPFSKKRLWRPSSTQKNGPTRVSKTRDLPSHNKLESRSSHKHTRRADWYKQDRIYAALMDCLAGIQKHTKNMKDIASNVSESQNGEQLAWALLKELKAILDLCNECLARIKRGDFPLPSSKPGFFEHATLIDICRVIADILTEIRLCFQQVNELAAKFPIIHNICGDTLNQISGAVANLIIASSGQLGNIIRLIARIFASTPGFFKDIGFGFGNIPGIIAGSGGSREFDRFL</sequence>
<feature type="compositionally biased region" description="Polar residues" evidence="1">
    <location>
        <begin position="59"/>
        <end position="70"/>
    </location>
</feature>
<proteinExistence type="predicted"/>
<organism evidence="3 4">
    <name type="scientific">Puccinia graminis f. sp. tritici</name>
    <dbReference type="NCBI Taxonomy" id="56615"/>
    <lineage>
        <taxon>Eukaryota</taxon>
        <taxon>Fungi</taxon>
        <taxon>Dikarya</taxon>
        <taxon>Basidiomycota</taxon>
        <taxon>Pucciniomycotina</taxon>
        <taxon>Pucciniomycetes</taxon>
        <taxon>Pucciniales</taxon>
        <taxon>Pucciniaceae</taxon>
        <taxon>Puccinia</taxon>
    </lineage>
</organism>
<gene>
    <name evidence="3" type="ORF">PGT21_028385</name>
</gene>
<evidence type="ECO:0000313" key="3">
    <source>
        <dbReference type="EMBL" id="KAA1069579.1"/>
    </source>
</evidence>
<feature type="region of interest" description="Disordered" evidence="1">
    <location>
        <begin position="50"/>
        <end position="92"/>
    </location>
</feature>
<keyword evidence="2" id="KW-0732">Signal</keyword>
<evidence type="ECO:0000256" key="1">
    <source>
        <dbReference type="SAM" id="MobiDB-lite"/>
    </source>
</evidence>
<reference evidence="3 4" key="1">
    <citation type="submission" date="2019-05" db="EMBL/GenBank/DDBJ databases">
        <title>Emergence of the Ug99 lineage of the wheat stem rust pathogen through somatic hybridization.</title>
        <authorList>
            <person name="Li F."/>
            <person name="Upadhyaya N.M."/>
            <person name="Sperschneider J."/>
            <person name="Matny O."/>
            <person name="Nguyen-Phuc H."/>
            <person name="Mago R."/>
            <person name="Raley C."/>
            <person name="Miller M.E."/>
            <person name="Silverstein K.A.T."/>
            <person name="Henningsen E."/>
            <person name="Hirsch C.D."/>
            <person name="Visser B."/>
            <person name="Pretorius Z.A."/>
            <person name="Steffenson B.J."/>
            <person name="Schwessinger B."/>
            <person name="Dodds P.N."/>
            <person name="Figueroa M."/>
        </authorList>
    </citation>
    <scope>NUCLEOTIDE SEQUENCE [LARGE SCALE GENOMIC DNA]</scope>
    <source>
        <strain evidence="3">21-0</strain>
    </source>
</reference>
<accession>A0A5B0LZU0</accession>
<dbReference type="EMBL" id="VSWC01000183">
    <property type="protein sequence ID" value="KAA1069579.1"/>
    <property type="molecule type" value="Genomic_DNA"/>
</dbReference>
<evidence type="ECO:0000256" key="2">
    <source>
        <dbReference type="SAM" id="SignalP"/>
    </source>
</evidence>
<dbReference type="OrthoDB" id="2503485at2759"/>
<feature type="compositionally biased region" description="Basic and acidic residues" evidence="1">
    <location>
        <begin position="72"/>
        <end position="86"/>
    </location>
</feature>
<dbReference type="AlphaFoldDB" id="A0A5B0LZU0"/>
<protein>
    <submittedName>
        <fullName evidence="3">Uncharacterized protein</fullName>
    </submittedName>
</protein>
<comment type="caution">
    <text evidence="3">The sequence shown here is derived from an EMBL/GenBank/DDBJ whole genome shotgun (WGS) entry which is preliminary data.</text>
</comment>
<keyword evidence="4" id="KW-1185">Reference proteome</keyword>
<feature type="signal peptide" evidence="2">
    <location>
        <begin position="1"/>
        <end position="15"/>
    </location>
</feature>
<feature type="chain" id="PRO_5022899021" evidence="2">
    <location>
        <begin position="16"/>
        <end position="280"/>
    </location>
</feature>